<dbReference type="Proteomes" id="UP000597877">
    <property type="component" value="Unassembled WGS sequence"/>
</dbReference>
<organism evidence="1 2">
    <name type="scientific">Eubacterium segne</name>
    <dbReference type="NCBI Taxonomy" id="2763045"/>
    <lineage>
        <taxon>Bacteria</taxon>
        <taxon>Bacillati</taxon>
        <taxon>Bacillota</taxon>
        <taxon>Clostridia</taxon>
        <taxon>Eubacteriales</taxon>
        <taxon>Eubacteriaceae</taxon>
        <taxon>Eubacterium</taxon>
    </lineage>
</organism>
<sequence length="74" mass="8691">MRSLDYTFLKTAKVMPPLRHKNRTGDFDVMNSDVCEWLINIPEVRQKVFDMAINKKYIKYNSSTGKWEGADYGK</sequence>
<dbReference type="EMBL" id="JACOOZ010000008">
    <property type="protein sequence ID" value="MBC5668503.1"/>
    <property type="molecule type" value="Genomic_DNA"/>
</dbReference>
<accession>A0ABR7F4F9</accession>
<reference evidence="1 2" key="1">
    <citation type="submission" date="2020-08" db="EMBL/GenBank/DDBJ databases">
        <title>Genome public.</title>
        <authorList>
            <person name="Liu C."/>
            <person name="Sun Q."/>
        </authorList>
    </citation>
    <scope>NUCLEOTIDE SEQUENCE [LARGE SCALE GENOMIC DNA]</scope>
    <source>
        <strain evidence="1 2">BX4</strain>
    </source>
</reference>
<evidence type="ECO:0000313" key="2">
    <source>
        <dbReference type="Proteomes" id="UP000597877"/>
    </source>
</evidence>
<gene>
    <name evidence="1" type="ORF">H8S00_11025</name>
</gene>
<comment type="caution">
    <text evidence="1">The sequence shown here is derived from an EMBL/GenBank/DDBJ whole genome shotgun (WGS) entry which is preliminary data.</text>
</comment>
<dbReference type="RefSeq" id="WP_118590276.1">
    <property type="nucleotide sequence ID" value="NZ_JACOOZ010000008.1"/>
</dbReference>
<name>A0ABR7F4F9_9FIRM</name>
<proteinExistence type="predicted"/>
<evidence type="ECO:0000313" key="1">
    <source>
        <dbReference type="EMBL" id="MBC5668503.1"/>
    </source>
</evidence>
<protein>
    <submittedName>
        <fullName evidence="1">Uncharacterized protein</fullName>
    </submittedName>
</protein>
<keyword evidence="2" id="KW-1185">Reference proteome</keyword>